<dbReference type="InterPro" id="IPR011009">
    <property type="entry name" value="Kinase-like_dom_sf"/>
</dbReference>
<gene>
    <name evidence="2" type="ORF">Q8A64_12550</name>
</gene>
<evidence type="ECO:0000259" key="1">
    <source>
        <dbReference type="Pfam" id="PF01636"/>
    </source>
</evidence>
<dbReference type="InterPro" id="IPR002575">
    <property type="entry name" value="Aminoglycoside_PTrfase"/>
</dbReference>
<name>A0ABU1BQF7_9BURK</name>
<reference evidence="2 3" key="1">
    <citation type="submission" date="2023-08" db="EMBL/GenBank/DDBJ databases">
        <title>Oxalobacteraceae gen .nov., isolated from river sludge outside the plant.</title>
        <authorList>
            <person name="Zhao S.Y."/>
        </authorList>
    </citation>
    <scope>NUCLEOTIDE SEQUENCE [LARGE SCALE GENOMIC DNA]</scope>
    <source>
        <strain evidence="2 3">R-40</strain>
    </source>
</reference>
<dbReference type="PANTHER" id="PTHR43883:SF1">
    <property type="entry name" value="GLUCONOKINASE"/>
    <property type="match status" value="1"/>
</dbReference>
<sequence length="528" mass="60725">METRPVIDRQKQMVERLIAQLKENSFRFDLCETHLSWVIIADEFAYKIKKSLKFDFVDYSTLELRHHYCNEELRLNRRLAPAIYLAVIPITGTPTDPVLDYEGAGVAIEYVLKMRAVEQQAFWENRLNKHAVEAGEIDQLANILAKFHESAEVASQELEWGSPGIIRSIALSNLADLSRFADGAEQKDQVLRLQKWNTEQATDLHPVFLLRKNTGFVRECHGDLHRGNIFTVEGEVQVFDCIEFNESLRWIDVINDISFICMELDFYDHSHYAARLLNRYLEQTGDYAGLRLLPYYKTQRALVRSKVAFMKAAQPLRSPSETETAHRQAAAYLAFACDLTRRKKGFIMITHGFSGCGKTTLARAVVGMLGAVQLRSDVERKRMHGYHKPGNEAEILNEGLYHPDRSRQVYERLCVLSRQVLDAGFPVIVDAAFLHRHDRDLFRNLAAELQLPFHVIHIRTDPEVMKARIAERRLHGQDASDATQAVLEYQMAHYDPLSAEETRGLIEVDSDKEWNTEYLARLLRPILD</sequence>
<dbReference type="SUPFAM" id="SSF56112">
    <property type="entry name" value="Protein kinase-like (PK-like)"/>
    <property type="match status" value="1"/>
</dbReference>
<organism evidence="2 3">
    <name type="scientific">Keguizhuia sedimenti</name>
    <dbReference type="NCBI Taxonomy" id="3064264"/>
    <lineage>
        <taxon>Bacteria</taxon>
        <taxon>Pseudomonadati</taxon>
        <taxon>Pseudomonadota</taxon>
        <taxon>Betaproteobacteria</taxon>
        <taxon>Burkholderiales</taxon>
        <taxon>Oxalobacteraceae</taxon>
        <taxon>Keguizhuia</taxon>
    </lineage>
</organism>
<evidence type="ECO:0000313" key="2">
    <source>
        <dbReference type="EMBL" id="MDQ9171236.1"/>
    </source>
</evidence>
<proteinExistence type="predicted"/>
<dbReference type="EMBL" id="JAUYVH010000007">
    <property type="protein sequence ID" value="MDQ9171236.1"/>
    <property type="molecule type" value="Genomic_DNA"/>
</dbReference>
<protein>
    <submittedName>
        <fullName evidence="2">AAA family ATPase</fullName>
    </submittedName>
</protein>
<dbReference type="Pfam" id="PF01636">
    <property type="entry name" value="APH"/>
    <property type="match status" value="1"/>
</dbReference>
<dbReference type="RefSeq" id="WP_338437170.1">
    <property type="nucleotide sequence ID" value="NZ_JAUYVH010000007.1"/>
</dbReference>
<keyword evidence="3" id="KW-1185">Reference proteome</keyword>
<evidence type="ECO:0000313" key="3">
    <source>
        <dbReference type="Proteomes" id="UP001225596"/>
    </source>
</evidence>
<dbReference type="Gene3D" id="3.40.50.300">
    <property type="entry name" value="P-loop containing nucleotide triphosphate hydrolases"/>
    <property type="match status" value="1"/>
</dbReference>
<dbReference type="Proteomes" id="UP001225596">
    <property type="component" value="Unassembled WGS sequence"/>
</dbReference>
<dbReference type="SUPFAM" id="SSF52540">
    <property type="entry name" value="P-loop containing nucleoside triphosphate hydrolases"/>
    <property type="match status" value="1"/>
</dbReference>
<dbReference type="PANTHER" id="PTHR43883">
    <property type="entry name" value="SLR0207 PROTEIN"/>
    <property type="match status" value="1"/>
</dbReference>
<comment type="caution">
    <text evidence="2">The sequence shown here is derived from an EMBL/GenBank/DDBJ whole genome shotgun (WGS) entry which is preliminary data.</text>
</comment>
<accession>A0ABU1BQF7</accession>
<dbReference type="Pfam" id="PF13671">
    <property type="entry name" value="AAA_33"/>
    <property type="match status" value="1"/>
</dbReference>
<dbReference type="InterPro" id="IPR027417">
    <property type="entry name" value="P-loop_NTPase"/>
</dbReference>
<feature type="domain" description="Aminoglycoside phosphotransferase" evidence="1">
    <location>
        <begin position="102"/>
        <end position="293"/>
    </location>
</feature>
<dbReference type="InterPro" id="IPR052732">
    <property type="entry name" value="Cell-binding_unc_protein"/>
</dbReference>